<evidence type="ECO:0000256" key="4">
    <source>
        <dbReference type="SAM" id="Phobius"/>
    </source>
</evidence>
<dbReference type="EMBL" id="UZAE01015785">
    <property type="protein sequence ID" value="VDO16591.1"/>
    <property type="molecule type" value="Genomic_DNA"/>
</dbReference>
<keyword evidence="4" id="KW-0472">Membrane</keyword>
<dbReference type="Pfam" id="PF16212">
    <property type="entry name" value="PhoLip_ATPase_C"/>
    <property type="match status" value="1"/>
</dbReference>
<dbReference type="WBParaSite" id="HNAJ_0001367201-mRNA-1">
    <property type="protein sequence ID" value="HNAJ_0001367201-mRNA-1"/>
    <property type="gene ID" value="HNAJ_0001367201"/>
</dbReference>
<dbReference type="GO" id="GO:0140326">
    <property type="term" value="F:ATPase-coupled intramembrane lipid transporter activity"/>
    <property type="evidence" value="ECO:0007669"/>
    <property type="project" value="TreeGrafter"/>
</dbReference>
<dbReference type="PANTHER" id="PTHR24092:SF218">
    <property type="entry name" value="PHOSPHOLIPID-TRANSPORTING ATPASE"/>
    <property type="match status" value="1"/>
</dbReference>
<sequence length="431" mass="48289">TYKSWHFWINTFDAIWQSLVIFYIPYIAFNGLDIGINELGTICMNALVFTSLLHVALETKYFTFIHAIVYIGSYLIVYLGSTMVYNAIGITKLSPNPPYFIIFVLMGDVRFWLCMFVTSTLALLPSQYFQKCISNVGDLNDQGNAIPVHNALLDEAFDWSTEVKRGGINLTPSEISRRPHKFCLKVPAPSTSDEGDPDANSDHADVMATDPVGCLFRETSLAARIGWMLSPGPALRFPPDAVAHALPGLLITAVRHSVDLAFLEGWCDMKLVVTNHPTTGLILLNVTLNTFAPSLDTLAARLRLKYGAGEKLPIGRYVEEHDMWQRRRRNTNKLWLTDVSGSGGGILEPQNIRSHIASWFTSAGRFLQHMPSLRRHIEDSSIVRLRSSSNPELATHTTPTSDPVIYAQHRDMYRANSYSGSNKRYENNDCT</sequence>
<keyword evidence="4" id="KW-0812">Transmembrane</keyword>
<dbReference type="OrthoDB" id="377733at2759"/>
<keyword evidence="3" id="KW-0460">Magnesium</keyword>
<feature type="domain" description="P-type ATPase C-terminal" evidence="5">
    <location>
        <begin position="3"/>
        <end position="129"/>
    </location>
</feature>
<reference evidence="6 7" key="2">
    <citation type="submission" date="2018-11" db="EMBL/GenBank/DDBJ databases">
        <authorList>
            <consortium name="Pathogen Informatics"/>
        </authorList>
    </citation>
    <scope>NUCLEOTIDE SEQUENCE [LARGE SCALE GENOMIC DNA]</scope>
</reference>
<organism evidence="8">
    <name type="scientific">Rodentolepis nana</name>
    <name type="common">Dwarf tapeworm</name>
    <name type="synonym">Hymenolepis nana</name>
    <dbReference type="NCBI Taxonomy" id="102285"/>
    <lineage>
        <taxon>Eukaryota</taxon>
        <taxon>Metazoa</taxon>
        <taxon>Spiralia</taxon>
        <taxon>Lophotrochozoa</taxon>
        <taxon>Platyhelminthes</taxon>
        <taxon>Cestoda</taxon>
        <taxon>Eucestoda</taxon>
        <taxon>Cyclophyllidea</taxon>
        <taxon>Hymenolepididae</taxon>
        <taxon>Rodentolepis</taxon>
    </lineage>
</organism>
<proteinExistence type="predicted"/>
<dbReference type="Proteomes" id="UP000278807">
    <property type="component" value="Unassembled WGS sequence"/>
</dbReference>
<dbReference type="AlphaFoldDB" id="A0A0R3U0M3"/>
<keyword evidence="7" id="KW-1185">Reference proteome</keyword>
<dbReference type="GO" id="GO:0005886">
    <property type="term" value="C:plasma membrane"/>
    <property type="evidence" value="ECO:0007669"/>
    <property type="project" value="TreeGrafter"/>
</dbReference>
<evidence type="ECO:0000256" key="2">
    <source>
        <dbReference type="ARBA" id="ARBA00022723"/>
    </source>
</evidence>
<name>A0A0R3U0M3_RODNA</name>
<protein>
    <submittedName>
        <fullName evidence="8">PhoLip_ATPase_C domain-containing protein</fullName>
    </submittedName>
</protein>
<evidence type="ECO:0000313" key="6">
    <source>
        <dbReference type="EMBL" id="VDO16591.1"/>
    </source>
</evidence>
<dbReference type="PANTHER" id="PTHR24092">
    <property type="entry name" value="PROBABLE PHOSPHOLIPID-TRANSPORTING ATPASE"/>
    <property type="match status" value="1"/>
</dbReference>
<dbReference type="STRING" id="102285.A0A0R3U0M3"/>
<accession>A0A0R3U0M3</accession>
<feature type="transmembrane region" description="Helical" evidence="4">
    <location>
        <begin position="63"/>
        <end position="88"/>
    </location>
</feature>
<feature type="transmembrane region" description="Helical" evidence="4">
    <location>
        <begin position="39"/>
        <end position="57"/>
    </location>
</feature>
<evidence type="ECO:0000256" key="3">
    <source>
        <dbReference type="ARBA" id="ARBA00022842"/>
    </source>
</evidence>
<reference evidence="8" key="1">
    <citation type="submission" date="2017-02" db="UniProtKB">
        <authorList>
            <consortium name="WormBaseParasite"/>
        </authorList>
    </citation>
    <scope>IDENTIFICATION</scope>
</reference>
<keyword evidence="2" id="KW-0479">Metal-binding</keyword>
<evidence type="ECO:0000259" key="5">
    <source>
        <dbReference type="Pfam" id="PF16212"/>
    </source>
</evidence>
<dbReference type="GO" id="GO:0045332">
    <property type="term" value="P:phospholipid translocation"/>
    <property type="evidence" value="ECO:0007669"/>
    <property type="project" value="TreeGrafter"/>
</dbReference>
<comment type="subcellular location">
    <subcellularLocation>
        <location evidence="1">Membrane</location>
        <topology evidence="1">Multi-pass membrane protein</topology>
    </subcellularLocation>
</comment>
<feature type="transmembrane region" description="Helical" evidence="4">
    <location>
        <begin position="14"/>
        <end position="32"/>
    </location>
</feature>
<evidence type="ECO:0000313" key="7">
    <source>
        <dbReference type="Proteomes" id="UP000278807"/>
    </source>
</evidence>
<evidence type="ECO:0000256" key="1">
    <source>
        <dbReference type="ARBA" id="ARBA00004141"/>
    </source>
</evidence>
<gene>
    <name evidence="6" type="ORF">HNAJ_LOCUS13646</name>
</gene>
<feature type="transmembrane region" description="Helical" evidence="4">
    <location>
        <begin position="100"/>
        <end position="124"/>
    </location>
</feature>
<dbReference type="InterPro" id="IPR032630">
    <property type="entry name" value="P_typ_ATPase_c"/>
</dbReference>
<keyword evidence="4" id="KW-1133">Transmembrane helix</keyword>
<dbReference type="GO" id="GO:0046872">
    <property type="term" value="F:metal ion binding"/>
    <property type="evidence" value="ECO:0007669"/>
    <property type="project" value="UniProtKB-KW"/>
</dbReference>
<evidence type="ECO:0000313" key="8">
    <source>
        <dbReference type="WBParaSite" id="HNAJ_0001367201-mRNA-1"/>
    </source>
</evidence>